<feature type="transmembrane region" description="Helical" evidence="1">
    <location>
        <begin position="72"/>
        <end position="92"/>
    </location>
</feature>
<dbReference type="RefSeq" id="WP_145181910.1">
    <property type="nucleotide sequence ID" value="NZ_CP036290.1"/>
</dbReference>
<keyword evidence="1" id="KW-1133">Transmembrane helix</keyword>
<dbReference type="OrthoDB" id="9888517at2"/>
<feature type="transmembrane region" description="Helical" evidence="1">
    <location>
        <begin position="166"/>
        <end position="187"/>
    </location>
</feature>
<keyword evidence="1" id="KW-0812">Transmembrane</keyword>
<dbReference type="EMBL" id="CP036290">
    <property type="protein sequence ID" value="QDU82999.1"/>
    <property type="molecule type" value="Genomic_DNA"/>
</dbReference>
<keyword evidence="1" id="KW-0472">Membrane</keyword>
<evidence type="ECO:0000313" key="3">
    <source>
        <dbReference type="Proteomes" id="UP000319342"/>
    </source>
</evidence>
<sequence length="283" mass="29926">MRGTLLVARSEWYRDVRARSTWILALLVALVPTVRVVAWRIAEAPARLRIAQSGDGGDDLGGTGWAPLVESWRFGLVLGALALLIHFARGLAGDRDAQIARLAVTRSVSRSALVTGRALLAPIYVAAVVALTGVSAWLSVGASYPFGDLVVDGYTLVTSDELRAELQRSILITLPALVALCCTGLLVSVLSRSAVAAVALAATGFLGYDLFKELLGEHAPLVFATWVPSIFDASALGETVQVALGYSDAGLATESVRMAAILPWPQALVALGLAVWIATRRRL</sequence>
<feature type="transmembrane region" description="Helical" evidence="1">
    <location>
        <begin position="21"/>
        <end position="42"/>
    </location>
</feature>
<accession>A0A518CUU3</accession>
<name>A0A518CUU3_9BACT</name>
<feature type="transmembrane region" description="Helical" evidence="1">
    <location>
        <begin position="119"/>
        <end position="146"/>
    </location>
</feature>
<reference evidence="2 3" key="1">
    <citation type="submission" date="2019-02" db="EMBL/GenBank/DDBJ databases">
        <title>Deep-cultivation of Planctomycetes and their phenomic and genomic characterization uncovers novel biology.</title>
        <authorList>
            <person name="Wiegand S."/>
            <person name="Jogler M."/>
            <person name="Boedeker C."/>
            <person name="Pinto D."/>
            <person name="Vollmers J."/>
            <person name="Rivas-Marin E."/>
            <person name="Kohn T."/>
            <person name="Peeters S.H."/>
            <person name="Heuer A."/>
            <person name="Rast P."/>
            <person name="Oberbeckmann S."/>
            <person name="Bunk B."/>
            <person name="Jeske O."/>
            <person name="Meyerdierks A."/>
            <person name="Storesund J.E."/>
            <person name="Kallscheuer N."/>
            <person name="Luecker S."/>
            <person name="Lage O.M."/>
            <person name="Pohl T."/>
            <person name="Merkel B.J."/>
            <person name="Hornburger P."/>
            <person name="Mueller R.-W."/>
            <person name="Bruemmer F."/>
            <person name="Labrenz M."/>
            <person name="Spormann A.M."/>
            <person name="Op den Camp H."/>
            <person name="Overmann J."/>
            <person name="Amann R."/>
            <person name="Jetten M.S.M."/>
            <person name="Mascher T."/>
            <person name="Medema M.H."/>
            <person name="Devos D.P."/>
            <person name="Kaster A.-K."/>
            <person name="Ovreas L."/>
            <person name="Rohde M."/>
            <person name="Galperin M.Y."/>
            <person name="Jogler C."/>
        </authorList>
    </citation>
    <scope>NUCLEOTIDE SEQUENCE [LARGE SCALE GENOMIC DNA]</scope>
    <source>
        <strain evidence="2 3">Pla163</strain>
    </source>
</reference>
<dbReference type="Proteomes" id="UP000319342">
    <property type="component" value="Chromosome"/>
</dbReference>
<organism evidence="2 3">
    <name type="scientific">Rohdeia mirabilis</name>
    <dbReference type="NCBI Taxonomy" id="2528008"/>
    <lineage>
        <taxon>Bacteria</taxon>
        <taxon>Pseudomonadati</taxon>
        <taxon>Planctomycetota</taxon>
        <taxon>Planctomycetia</taxon>
        <taxon>Planctomycetia incertae sedis</taxon>
        <taxon>Rohdeia</taxon>
    </lineage>
</organism>
<dbReference type="AlphaFoldDB" id="A0A518CUU3"/>
<keyword evidence="3" id="KW-1185">Reference proteome</keyword>
<protein>
    <submittedName>
        <fullName evidence="2">ABC-2 family transporter protein</fullName>
    </submittedName>
</protein>
<evidence type="ECO:0000313" key="2">
    <source>
        <dbReference type="EMBL" id="QDU82999.1"/>
    </source>
</evidence>
<evidence type="ECO:0000256" key="1">
    <source>
        <dbReference type="SAM" id="Phobius"/>
    </source>
</evidence>
<proteinExistence type="predicted"/>
<feature type="transmembrane region" description="Helical" evidence="1">
    <location>
        <begin position="261"/>
        <end position="279"/>
    </location>
</feature>
<feature type="transmembrane region" description="Helical" evidence="1">
    <location>
        <begin position="194"/>
        <end position="211"/>
    </location>
</feature>
<gene>
    <name evidence="2" type="ORF">Pla163_00940</name>
</gene>